<dbReference type="AlphaFoldDB" id="A0AAV6TFD9"/>
<organism evidence="2 3">
    <name type="scientific">Oedothorax gibbosus</name>
    <dbReference type="NCBI Taxonomy" id="931172"/>
    <lineage>
        <taxon>Eukaryota</taxon>
        <taxon>Metazoa</taxon>
        <taxon>Ecdysozoa</taxon>
        <taxon>Arthropoda</taxon>
        <taxon>Chelicerata</taxon>
        <taxon>Arachnida</taxon>
        <taxon>Araneae</taxon>
        <taxon>Araneomorphae</taxon>
        <taxon>Entelegynae</taxon>
        <taxon>Araneoidea</taxon>
        <taxon>Linyphiidae</taxon>
        <taxon>Erigoninae</taxon>
        <taxon>Oedothorax</taxon>
    </lineage>
</organism>
<feature type="region of interest" description="Disordered" evidence="1">
    <location>
        <begin position="1"/>
        <end position="26"/>
    </location>
</feature>
<dbReference type="Proteomes" id="UP000827092">
    <property type="component" value="Unassembled WGS sequence"/>
</dbReference>
<evidence type="ECO:0008006" key="4">
    <source>
        <dbReference type="Google" id="ProtNLM"/>
    </source>
</evidence>
<protein>
    <recommendedName>
        <fullName evidence="4">Senescence-associated protein</fullName>
    </recommendedName>
</protein>
<evidence type="ECO:0000313" key="2">
    <source>
        <dbReference type="EMBL" id="KAG8170547.1"/>
    </source>
</evidence>
<keyword evidence="3" id="KW-1185">Reference proteome</keyword>
<dbReference type="InterPro" id="IPR052997">
    <property type="entry name" value="RRT15-like"/>
</dbReference>
<sequence length="371" mass="41197">MVVRTTGLSTKKHEPSVRTCGSSRNEQDYYRNDDHQWVKTNLSRDVKRNEGPAFAVRIHTENQDQASFCPFALREVSVLAELALGHLRYHLTDDRPSQKPPESVLGADARYKEAARLGPRSVILTGRFPLNETAADIGYGPARKLHISIGFSRANRAHRHRKRRGLLHENRHLSRTSRFPGDTNLTKKRKNLPGSVGRLGVRLRYRTGPKDLAPCRVGEYNPIPFRSQRDQTRACVAFSADVSTFGTDFSITRTDAPCSTALHGNPSPASVIKALTEYCYSPRSALSPPWRSAGSRPAPVNARHRDFLLTAALNLQRKLCRSGPGSGPTLSVIIFRASCFVGSCYTLLSDSGFHDAIVDCLEQPKHLSWGS</sequence>
<dbReference type="PANTHER" id="PTHR33047">
    <property type="entry name" value="PROTEIN TAR1"/>
    <property type="match status" value="1"/>
</dbReference>
<comment type="caution">
    <text evidence="2">The sequence shown here is derived from an EMBL/GenBank/DDBJ whole genome shotgun (WGS) entry which is preliminary data.</text>
</comment>
<dbReference type="PANTHER" id="PTHR33047:SF8">
    <property type="entry name" value="REGULATOR OF RDNA TRANSCRIPTION PROTEIN 15"/>
    <property type="match status" value="1"/>
</dbReference>
<evidence type="ECO:0000256" key="1">
    <source>
        <dbReference type="SAM" id="MobiDB-lite"/>
    </source>
</evidence>
<name>A0AAV6TFD9_9ARAC</name>
<accession>A0AAV6TFD9</accession>
<gene>
    <name evidence="2" type="ORF">JTE90_022083</name>
</gene>
<proteinExistence type="predicted"/>
<dbReference type="EMBL" id="JAFNEN010005228">
    <property type="protein sequence ID" value="KAG8170547.1"/>
    <property type="molecule type" value="Genomic_DNA"/>
</dbReference>
<evidence type="ECO:0000313" key="3">
    <source>
        <dbReference type="Proteomes" id="UP000827092"/>
    </source>
</evidence>
<reference evidence="2 3" key="1">
    <citation type="journal article" date="2022" name="Nat. Ecol. Evol.">
        <title>A masculinizing supergene underlies an exaggerated male reproductive morph in a spider.</title>
        <authorList>
            <person name="Hendrickx F."/>
            <person name="De Corte Z."/>
            <person name="Sonet G."/>
            <person name="Van Belleghem S.M."/>
            <person name="Kostlbacher S."/>
            <person name="Vangestel C."/>
        </authorList>
    </citation>
    <scope>NUCLEOTIDE SEQUENCE [LARGE SCALE GENOMIC DNA]</scope>
    <source>
        <strain evidence="2">W744_W776</strain>
    </source>
</reference>